<dbReference type="EMBL" id="QBIU01000001">
    <property type="protein sequence ID" value="MWV69068.1"/>
    <property type="molecule type" value="Genomic_DNA"/>
</dbReference>
<dbReference type="AlphaFoldDB" id="A0A6B0HJX2"/>
<gene>
    <name evidence="1" type="ORF">DCO61_03285</name>
</gene>
<evidence type="ECO:0000313" key="2">
    <source>
        <dbReference type="Proteomes" id="UP000477070"/>
    </source>
</evidence>
<dbReference type="RefSeq" id="WP_160659285.1">
    <property type="nucleotide sequence ID" value="NZ_JRMP02000011.1"/>
</dbReference>
<sequence>MARIDSIHSKGGGWAIGLRKTESRFYLSVLQNLKLIFKYFYLFPPCHPLRMKNIYRI</sequence>
<protein>
    <submittedName>
        <fullName evidence="1">Uncharacterized protein</fullName>
    </submittedName>
</protein>
<comment type="caution">
    <text evidence="1">The sequence shown here is derived from an EMBL/GenBank/DDBJ whole genome shotgun (WGS) entry which is preliminary data.</text>
</comment>
<name>A0A6B0HJX2_9HELI</name>
<organism evidence="1 2">
    <name type="scientific">Helicobacter saguini</name>
    <dbReference type="NCBI Taxonomy" id="1548018"/>
    <lineage>
        <taxon>Bacteria</taxon>
        <taxon>Pseudomonadati</taxon>
        <taxon>Campylobacterota</taxon>
        <taxon>Epsilonproteobacteria</taxon>
        <taxon>Campylobacterales</taxon>
        <taxon>Helicobacteraceae</taxon>
        <taxon>Helicobacter</taxon>
    </lineage>
</organism>
<reference evidence="1 2" key="1">
    <citation type="submission" date="2019-12" db="EMBL/GenBank/DDBJ databases">
        <title>Multi-Generational Helicobacter saguini Isolates.</title>
        <authorList>
            <person name="Mannion A."/>
            <person name="Shen Z."/>
            <person name="Fox J.G."/>
        </authorList>
    </citation>
    <scope>NUCLEOTIDE SEQUENCE [LARGE SCALE GENOMIC DNA]</scope>
    <source>
        <strain evidence="2">16-048 (F4)</strain>
    </source>
</reference>
<evidence type="ECO:0000313" key="1">
    <source>
        <dbReference type="EMBL" id="MWV69068.1"/>
    </source>
</evidence>
<accession>A0A6B0HJX2</accession>
<dbReference type="Proteomes" id="UP000477070">
    <property type="component" value="Unassembled WGS sequence"/>
</dbReference>
<proteinExistence type="predicted"/>